<sequence length="642" mass="69329">MKTKTLDLKTLTVGVLTLAVALAFVPFVPTAHAATFSIYSDVNVDVVGVYNKALGVPSFVDLSLTPMAAVRAQEPKPYPTGYVSEDPEVTNSVWDNGVTWDFEVLAPSADWIWETERAEGPASYGLLDPLYDADASKYGRVVVFERTFDIGGVPTLGDLHLTADNAYEVWVNGTFVTRSATAKLAGWETSNLHEANVGTSGWQTVGSVDIEPYLAGGENTLTILAGNEYFFTDDGNAPVPALQSNPYKQYNPGAMIFALDVEYAEPLEVTKTVETSYDRDWDWTITKSADESSLLLADGQAYEVSYEVELGAISEKTNAEVSGTITITNPEGNPDATVESVDDVLNVAGAATVECEETLPFVLAAGATLNCTYSMASDGTDTLNTATVVTSGDVPGGQDTADVVWGEPDSEIDECVLVSDDNFNGPQGVEVCQDDLDKTIEYSVTFGTSDADGEEVVLLCGESDHLNTASYVAVDDDNDTGETNQDDWTVHFNVDCTIGCTLTQGYWKTHNESFEGGAPVDNTWQLLGDFDEDLNLSEYEGEQLFDDGTWFQAFWTPTKGRVWYQLAHQWMAAYLNHLNGAATPDEVDTALAAAETWLYGNDPDAKLKGLGAENPKSWASILGSYNEGLIGPGHCDEQNPEI</sequence>
<dbReference type="AlphaFoldDB" id="A0A1G1ZA61"/>
<gene>
    <name evidence="2" type="ORF">A3I33_00185</name>
</gene>
<evidence type="ECO:0000313" key="3">
    <source>
        <dbReference type="Proteomes" id="UP000176544"/>
    </source>
</evidence>
<dbReference type="Gene3D" id="2.60.120.260">
    <property type="entry name" value="Galactose-binding domain-like"/>
    <property type="match status" value="1"/>
</dbReference>
<evidence type="ECO:0000313" key="2">
    <source>
        <dbReference type="EMBL" id="OGY60966.1"/>
    </source>
</evidence>
<dbReference type="EMBL" id="MHJA01000019">
    <property type="protein sequence ID" value="OGY60966.1"/>
    <property type="molecule type" value="Genomic_DNA"/>
</dbReference>
<accession>A0A1G1ZA61</accession>
<feature type="signal peptide" evidence="1">
    <location>
        <begin position="1"/>
        <end position="33"/>
    </location>
</feature>
<dbReference type="STRING" id="1797692.A3I33_00185"/>
<reference evidence="2 3" key="1">
    <citation type="journal article" date="2016" name="Nat. Commun.">
        <title>Thousands of microbial genomes shed light on interconnected biogeochemical processes in an aquifer system.</title>
        <authorList>
            <person name="Anantharaman K."/>
            <person name="Brown C.T."/>
            <person name="Hug L.A."/>
            <person name="Sharon I."/>
            <person name="Castelle C.J."/>
            <person name="Probst A.J."/>
            <person name="Thomas B.C."/>
            <person name="Singh A."/>
            <person name="Wilkins M.J."/>
            <person name="Karaoz U."/>
            <person name="Brodie E.L."/>
            <person name="Williams K.H."/>
            <person name="Hubbard S.S."/>
            <person name="Banfield J.F."/>
        </authorList>
    </citation>
    <scope>NUCLEOTIDE SEQUENCE [LARGE SCALE GENOMIC DNA]</scope>
</reference>
<name>A0A1G1ZA61_9BACT</name>
<organism evidence="2 3">
    <name type="scientific">Candidatus Colwellbacteria bacterium RIFCSPLOWO2_02_FULL_45_11</name>
    <dbReference type="NCBI Taxonomy" id="1797692"/>
    <lineage>
        <taxon>Bacteria</taxon>
        <taxon>Candidatus Colwelliibacteriota</taxon>
    </lineage>
</organism>
<evidence type="ECO:0000256" key="1">
    <source>
        <dbReference type="SAM" id="SignalP"/>
    </source>
</evidence>
<feature type="chain" id="PRO_5009581773" description="DUF11 domain-containing protein" evidence="1">
    <location>
        <begin position="34"/>
        <end position="642"/>
    </location>
</feature>
<comment type="caution">
    <text evidence="2">The sequence shown here is derived from an EMBL/GenBank/DDBJ whole genome shotgun (WGS) entry which is preliminary data.</text>
</comment>
<dbReference type="InterPro" id="IPR008979">
    <property type="entry name" value="Galactose-bd-like_sf"/>
</dbReference>
<keyword evidence="1" id="KW-0732">Signal</keyword>
<evidence type="ECO:0008006" key="4">
    <source>
        <dbReference type="Google" id="ProtNLM"/>
    </source>
</evidence>
<dbReference type="Proteomes" id="UP000176544">
    <property type="component" value="Unassembled WGS sequence"/>
</dbReference>
<proteinExistence type="predicted"/>
<protein>
    <recommendedName>
        <fullName evidence="4">DUF11 domain-containing protein</fullName>
    </recommendedName>
</protein>
<dbReference type="SUPFAM" id="SSF49785">
    <property type="entry name" value="Galactose-binding domain-like"/>
    <property type="match status" value="1"/>
</dbReference>